<reference evidence="1 2" key="2">
    <citation type="journal article" date="2022" name="Mol. Ecol. Resour.">
        <title>The genomes of chicory, endive, great burdock and yacon provide insights into Asteraceae paleo-polyploidization history and plant inulin production.</title>
        <authorList>
            <person name="Fan W."/>
            <person name="Wang S."/>
            <person name="Wang H."/>
            <person name="Wang A."/>
            <person name="Jiang F."/>
            <person name="Liu H."/>
            <person name="Zhao H."/>
            <person name="Xu D."/>
            <person name="Zhang Y."/>
        </authorList>
    </citation>
    <scope>NUCLEOTIDE SEQUENCE [LARGE SCALE GENOMIC DNA]</scope>
    <source>
        <strain evidence="2">cv. Punajuju</strain>
        <tissue evidence="1">Leaves</tissue>
    </source>
</reference>
<reference evidence="2" key="1">
    <citation type="journal article" date="2022" name="Mol. Ecol. Resour.">
        <title>The genomes of chicory, endive, great burdock and yacon provide insights into Asteraceae palaeo-polyploidization history and plant inulin production.</title>
        <authorList>
            <person name="Fan W."/>
            <person name="Wang S."/>
            <person name="Wang H."/>
            <person name="Wang A."/>
            <person name="Jiang F."/>
            <person name="Liu H."/>
            <person name="Zhao H."/>
            <person name="Xu D."/>
            <person name="Zhang Y."/>
        </authorList>
    </citation>
    <scope>NUCLEOTIDE SEQUENCE [LARGE SCALE GENOMIC DNA]</scope>
    <source>
        <strain evidence="2">cv. Punajuju</strain>
    </source>
</reference>
<evidence type="ECO:0000313" key="2">
    <source>
        <dbReference type="Proteomes" id="UP001055811"/>
    </source>
</evidence>
<dbReference type="EMBL" id="CM042009">
    <property type="protein sequence ID" value="KAI3792939.1"/>
    <property type="molecule type" value="Genomic_DNA"/>
</dbReference>
<name>A0ACB9HAM9_CICIN</name>
<protein>
    <submittedName>
        <fullName evidence="1">Uncharacterized protein</fullName>
    </submittedName>
</protein>
<dbReference type="Proteomes" id="UP001055811">
    <property type="component" value="Linkage Group LG01"/>
</dbReference>
<accession>A0ACB9HAM9</accession>
<gene>
    <name evidence="1" type="ORF">L2E82_06833</name>
</gene>
<keyword evidence="2" id="KW-1185">Reference proteome</keyword>
<evidence type="ECO:0000313" key="1">
    <source>
        <dbReference type="EMBL" id="KAI3792939.1"/>
    </source>
</evidence>
<comment type="caution">
    <text evidence="1">The sequence shown here is derived from an EMBL/GenBank/DDBJ whole genome shotgun (WGS) entry which is preliminary data.</text>
</comment>
<proteinExistence type="predicted"/>
<organism evidence="1 2">
    <name type="scientific">Cichorium intybus</name>
    <name type="common">Chicory</name>
    <dbReference type="NCBI Taxonomy" id="13427"/>
    <lineage>
        <taxon>Eukaryota</taxon>
        <taxon>Viridiplantae</taxon>
        <taxon>Streptophyta</taxon>
        <taxon>Embryophyta</taxon>
        <taxon>Tracheophyta</taxon>
        <taxon>Spermatophyta</taxon>
        <taxon>Magnoliopsida</taxon>
        <taxon>eudicotyledons</taxon>
        <taxon>Gunneridae</taxon>
        <taxon>Pentapetalae</taxon>
        <taxon>asterids</taxon>
        <taxon>campanulids</taxon>
        <taxon>Asterales</taxon>
        <taxon>Asteraceae</taxon>
        <taxon>Cichorioideae</taxon>
        <taxon>Cichorieae</taxon>
        <taxon>Cichoriinae</taxon>
        <taxon>Cichorium</taxon>
    </lineage>
</organism>
<sequence length="163" mass="18008">MGRPTNPFILKFTLLVKGVEENKRMLCSQVLWRLSLHCRRSPLCNTVLRHLYASLPSPPGQMGKAANCAPKSSLSITKDDAYLQSVIPKRIELFESIKAQQIAHRQSISGDPIKVTLPDGTVKDGKKCETTPFDIAKEVSKSLASNCFNFSGRWSALGHVKAL</sequence>